<name>A0AAE3GMN5_9PSEU</name>
<dbReference type="Gene3D" id="3.90.1150.30">
    <property type="match status" value="1"/>
</dbReference>
<dbReference type="RefSeq" id="WP_253779865.1">
    <property type="nucleotide sequence ID" value="NZ_JAMTCK010000024.1"/>
</dbReference>
<dbReference type="InterPro" id="IPR058532">
    <property type="entry name" value="YjbR/MT2646/Rv2570-like"/>
</dbReference>
<sequence length="122" mass="13661">MSTAGDRLQDTARKAALALPDVSHGRPFTPQLDVYKVAGKVFLVVTDDPDEQIITVKCEPEHARAHTHAHASITPGRYFDKRHWITLGPGPGITERLITDVVEDSYDLAVERLPRRDRPGRR</sequence>
<evidence type="ECO:0000313" key="2">
    <source>
        <dbReference type="Proteomes" id="UP001206128"/>
    </source>
</evidence>
<dbReference type="Pfam" id="PF04237">
    <property type="entry name" value="YjbR"/>
    <property type="match status" value="1"/>
</dbReference>
<dbReference type="InterPro" id="IPR038056">
    <property type="entry name" value="YjbR-like_sf"/>
</dbReference>
<organism evidence="1 2">
    <name type="scientific">Goodfellowiella coeruleoviolacea</name>
    <dbReference type="NCBI Taxonomy" id="334858"/>
    <lineage>
        <taxon>Bacteria</taxon>
        <taxon>Bacillati</taxon>
        <taxon>Actinomycetota</taxon>
        <taxon>Actinomycetes</taxon>
        <taxon>Pseudonocardiales</taxon>
        <taxon>Pseudonocardiaceae</taxon>
        <taxon>Goodfellowiella</taxon>
    </lineage>
</organism>
<reference evidence="1" key="1">
    <citation type="submission" date="2022-06" db="EMBL/GenBank/DDBJ databases">
        <title>Genomic Encyclopedia of Archaeal and Bacterial Type Strains, Phase II (KMG-II): from individual species to whole genera.</title>
        <authorList>
            <person name="Goeker M."/>
        </authorList>
    </citation>
    <scope>NUCLEOTIDE SEQUENCE</scope>
    <source>
        <strain evidence="1">DSM 43935</strain>
    </source>
</reference>
<gene>
    <name evidence="1" type="ORF">LX83_006967</name>
</gene>
<dbReference type="GO" id="GO:0003677">
    <property type="term" value="F:DNA binding"/>
    <property type="evidence" value="ECO:0007669"/>
    <property type="project" value="UniProtKB-KW"/>
</dbReference>
<evidence type="ECO:0000313" key="1">
    <source>
        <dbReference type="EMBL" id="MCP2170079.1"/>
    </source>
</evidence>
<protein>
    <submittedName>
        <fullName evidence="1">DNA-binding protein, MmcQ/YjbR family</fullName>
    </submittedName>
</protein>
<proteinExistence type="predicted"/>
<comment type="caution">
    <text evidence="1">The sequence shown here is derived from an EMBL/GenBank/DDBJ whole genome shotgun (WGS) entry which is preliminary data.</text>
</comment>
<dbReference type="PANTHER" id="PTHR35145">
    <property type="entry name" value="CYTOPLASMIC PROTEIN-RELATED"/>
    <property type="match status" value="1"/>
</dbReference>
<dbReference type="InterPro" id="IPR007351">
    <property type="entry name" value="YjbR"/>
</dbReference>
<dbReference type="Proteomes" id="UP001206128">
    <property type="component" value="Unassembled WGS sequence"/>
</dbReference>
<dbReference type="PANTHER" id="PTHR35145:SF1">
    <property type="entry name" value="CYTOPLASMIC PROTEIN"/>
    <property type="match status" value="1"/>
</dbReference>
<accession>A0AAE3GMN5</accession>
<dbReference type="AlphaFoldDB" id="A0AAE3GMN5"/>
<dbReference type="SUPFAM" id="SSF142906">
    <property type="entry name" value="YjbR-like"/>
    <property type="match status" value="1"/>
</dbReference>
<keyword evidence="1" id="KW-0238">DNA-binding</keyword>
<dbReference type="EMBL" id="JAMTCK010000024">
    <property type="protein sequence ID" value="MCP2170079.1"/>
    <property type="molecule type" value="Genomic_DNA"/>
</dbReference>
<keyword evidence="2" id="KW-1185">Reference proteome</keyword>